<dbReference type="InterPro" id="IPR036812">
    <property type="entry name" value="NAD(P)_OxRdtase_dom_sf"/>
</dbReference>
<keyword evidence="3" id="KW-1185">Reference proteome</keyword>
<protein>
    <submittedName>
        <fullName evidence="2">Uncharacterized protein</fullName>
    </submittedName>
</protein>
<dbReference type="SUPFAM" id="SSF51430">
    <property type="entry name" value="NAD(P)-linked oxidoreductase"/>
    <property type="match status" value="1"/>
</dbReference>
<dbReference type="Gene3D" id="3.20.20.100">
    <property type="entry name" value="NADP-dependent oxidoreductase domain"/>
    <property type="match status" value="1"/>
</dbReference>
<feature type="compositionally biased region" description="Low complexity" evidence="1">
    <location>
        <begin position="14"/>
        <end position="32"/>
    </location>
</feature>
<accession>A0ABV5YGQ3</accession>
<feature type="region of interest" description="Disordered" evidence="1">
    <location>
        <begin position="1"/>
        <end position="42"/>
    </location>
</feature>
<evidence type="ECO:0000313" key="3">
    <source>
        <dbReference type="Proteomes" id="UP001589627"/>
    </source>
</evidence>
<name>A0ABV5YGQ3_9ACTN</name>
<dbReference type="Proteomes" id="UP001589627">
    <property type="component" value="Unassembled WGS sequence"/>
</dbReference>
<sequence length="88" mass="9392">MFASHSAPTRLYQGSSSSTALTSGCSLGSSAARPRASHSNIVIPKSVTPTRVHENLDVFDSELTSKDIDTITTLDRDMRTGPDPDTLN</sequence>
<evidence type="ECO:0000313" key="2">
    <source>
        <dbReference type="EMBL" id="MFB9834223.1"/>
    </source>
</evidence>
<dbReference type="EMBL" id="JBHLZP010000127">
    <property type="protein sequence ID" value="MFB9834223.1"/>
    <property type="molecule type" value="Genomic_DNA"/>
</dbReference>
<organism evidence="2 3">
    <name type="scientific">Actinoallomurus acaciae</name>
    <dbReference type="NCBI Taxonomy" id="502577"/>
    <lineage>
        <taxon>Bacteria</taxon>
        <taxon>Bacillati</taxon>
        <taxon>Actinomycetota</taxon>
        <taxon>Actinomycetes</taxon>
        <taxon>Streptosporangiales</taxon>
        <taxon>Thermomonosporaceae</taxon>
        <taxon>Actinoallomurus</taxon>
    </lineage>
</organism>
<comment type="caution">
    <text evidence="2">The sequence shown here is derived from an EMBL/GenBank/DDBJ whole genome shotgun (WGS) entry which is preliminary data.</text>
</comment>
<gene>
    <name evidence="2" type="ORF">ACFFNX_18730</name>
</gene>
<reference evidence="2 3" key="1">
    <citation type="submission" date="2024-09" db="EMBL/GenBank/DDBJ databases">
        <authorList>
            <person name="Sun Q."/>
            <person name="Mori K."/>
        </authorList>
    </citation>
    <scope>NUCLEOTIDE SEQUENCE [LARGE SCALE GENOMIC DNA]</scope>
    <source>
        <strain evidence="2 3">TBRC 0563</strain>
    </source>
</reference>
<evidence type="ECO:0000256" key="1">
    <source>
        <dbReference type="SAM" id="MobiDB-lite"/>
    </source>
</evidence>
<proteinExistence type="predicted"/>